<gene>
    <name evidence="1" type="primary">dpy-18</name>
    <name evidence="1" type="ORF">SNEC2469_LOCUS16908</name>
</gene>
<proteinExistence type="predicted"/>
<feature type="non-terminal residue" evidence="1">
    <location>
        <position position="1"/>
    </location>
</feature>
<organism evidence="1 2">
    <name type="scientific">Symbiodinium necroappetens</name>
    <dbReference type="NCBI Taxonomy" id="1628268"/>
    <lineage>
        <taxon>Eukaryota</taxon>
        <taxon>Sar</taxon>
        <taxon>Alveolata</taxon>
        <taxon>Dinophyceae</taxon>
        <taxon>Suessiales</taxon>
        <taxon>Symbiodiniaceae</taxon>
        <taxon>Symbiodinium</taxon>
    </lineage>
</organism>
<dbReference type="EMBL" id="CAJNJA010027686">
    <property type="protein sequence ID" value="CAE7582576.1"/>
    <property type="molecule type" value="Genomic_DNA"/>
</dbReference>
<evidence type="ECO:0000313" key="2">
    <source>
        <dbReference type="Proteomes" id="UP000601435"/>
    </source>
</evidence>
<accession>A0A812ULV3</accession>
<protein>
    <submittedName>
        <fullName evidence="1">Dpy-18 protein</fullName>
    </submittedName>
</protein>
<comment type="caution">
    <text evidence="1">The sequence shown here is derived from an EMBL/GenBank/DDBJ whole genome shotgun (WGS) entry which is preliminary data.</text>
</comment>
<dbReference type="Proteomes" id="UP000601435">
    <property type="component" value="Unassembled WGS sequence"/>
</dbReference>
<evidence type="ECO:0000313" key="1">
    <source>
        <dbReference type="EMBL" id="CAE7582576.1"/>
    </source>
</evidence>
<name>A0A812ULV3_9DINO</name>
<dbReference type="AlphaFoldDB" id="A0A812ULV3"/>
<reference evidence="1" key="1">
    <citation type="submission" date="2021-02" db="EMBL/GenBank/DDBJ databases">
        <authorList>
            <person name="Dougan E. K."/>
            <person name="Rhodes N."/>
            <person name="Thang M."/>
            <person name="Chan C."/>
        </authorList>
    </citation>
    <scope>NUCLEOTIDE SEQUENCE</scope>
</reference>
<sequence>DWLPLMEDILTSPAVAAMELELIHELVKHNEYQTATPTFYGCESSGLRRSQHAVKGVVADVVFTVRGRTNAVVGMFAAASDDACGAAQSLAESITAEGLAQVEFVTVDNPSRHYLLSLKNICPNLQVMALDPVHLAMPCEYASSRKRTQATKTLRCILSKFSAVDHTYDAASWGHVFHGRSCKGLTVEEKSLRQKIEDRTMWVTTTAEQILAQLDPSRPFYTRIEWIRSLAALVSVFRDEVSRLARGPNGRICQLLHTAAAAERSGWYMNNIRLRHSMPRHRLSLLPVGTTSNESLHHEINCWFRETQQMHQSTLQLKLRVLKLGKLMSHNSALYQHTSKQLPHSVVLARAIRRTLWSEKGWQRWCKERARPRCGVQGEPATFCKATARKTGGQGCCCENEASCCHTLFCREEETAHSPHSSAEGFASERRHAFVHLVVKD</sequence>
<dbReference type="OrthoDB" id="432624at2759"/>
<keyword evidence="2" id="KW-1185">Reference proteome</keyword>